<accession>A0A822Z7A0</accession>
<reference evidence="1 2" key="1">
    <citation type="journal article" date="2020" name="Mol. Biol. Evol.">
        <title>Distinct Expression and Methylation Patterns for Genes with Different Fates following a Single Whole-Genome Duplication in Flowering Plants.</title>
        <authorList>
            <person name="Shi T."/>
            <person name="Rahmani R.S."/>
            <person name="Gugger P.F."/>
            <person name="Wang M."/>
            <person name="Li H."/>
            <person name="Zhang Y."/>
            <person name="Li Z."/>
            <person name="Wang Q."/>
            <person name="Van de Peer Y."/>
            <person name="Marchal K."/>
            <person name="Chen J."/>
        </authorList>
    </citation>
    <scope>NUCLEOTIDE SEQUENCE [LARGE SCALE GENOMIC DNA]</scope>
    <source>
        <tissue evidence="1">Leaf</tissue>
    </source>
</reference>
<sequence length="84" mass="10216">MHSRSYVNLAETIKISHDFEKCFNQRKPVITPKIWYGRNLRADVLRIRLKVGDDVVGAWKLNVYFEFISERENTWFNMRRRKRA</sequence>
<dbReference type="Proteomes" id="UP000607653">
    <property type="component" value="Unassembled WGS sequence"/>
</dbReference>
<name>A0A822Z7A0_NELNU</name>
<dbReference type="EMBL" id="DUZY01000005">
    <property type="protein sequence ID" value="DAD40433.1"/>
    <property type="molecule type" value="Genomic_DNA"/>
</dbReference>
<comment type="caution">
    <text evidence="1">The sequence shown here is derived from an EMBL/GenBank/DDBJ whole genome shotgun (WGS) entry which is preliminary data.</text>
</comment>
<protein>
    <submittedName>
        <fullName evidence="1">Uncharacterized protein</fullName>
    </submittedName>
</protein>
<proteinExistence type="predicted"/>
<keyword evidence="2" id="KW-1185">Reference proteome</keyword>
<dbReference type="AlphaFoldDB" id="A0A822Z7A0"/>
<evidence type="ECO:0000313" key="1">
    <source>
        <dbReference type="EMBL" id="DAD40433.1"/>
    </source>
</evidence>
<organism evidence="1 2">
    <name type="scientific">Nelumbo nucifera</name>
    <name type="common">Sacred lotus</name>
    <dbReference type="NCBI Taxonomy" id="4432"/>
    <lineage>
        <taxon>Eukaryota</taxon>
        <taxon>Viridiplantae</taxon>
        <taxon>Streptophyta</taxon>
        <taxon>Embryophyta</taxon>
        <taxon>Tracheophyta</taxon>
        <taxon>Spermatophyta</taxon>
        <taxon>Magnoliopsida</taxon>
        <taxon>Proteales</taxon>
        <taxon>Nelumbonaceae</taxon>
        <taxon>Nelumbo</taxon>
    </lineage>
</organism>
<gene>
    <name evidence="1" type="ORF">HUJ06_014756</name>
</gene>
<evidence type="ECO:0000313" key="2">
    <source>
        <dbReference type="Proteomes" id="UP000607653"/>
    </source>
</evidence>